<dbReference type="PANTHER" id="PTHR38457">
    <property type="entry name" value="REGULATOR ABRB-RELATED"/>
    <property type="match status" value="1"/>
</dbReference>
<dbReference type="InterPro" id="IPR007820">
    <property type="entry name" value="AbrB_fam"/>
</dbReference>
<name>E6U0D5_EVAC2</name>
<dbReference type="NCBIfam" id="TIGR03082">
    <property type="entry name" value="Gneg_AbrB_dup"/>
    <property type="match status" value="2"/>
</dbReference>
<dbReference type="KEGG" id="bco:Bcell_1989"/>
<evidence type="ECO:0000256" key="1">
    <source>
        <dbReference type="SAM" id="Phobius"/>
    </source>
</evidence>
<evidence type="ECO:0000313" key="3">
    <source>
        <dbReference type="Proteomes" id="UP000001401"/>
    </source>
</evidence>
<feature type="transmembrane region" description="Helical" evidence="1">
    <location>
        <begin position="142"/>
        <end position="166"/>
    </location>
</feature>
<dbReference type="STRING" id="649639.Bcell_1989"/>
<dbReference type="PIRSF" id="PIRSF038991">
    <property type="entry name" value="Protein_AbrB"/>
    <property type="match status" value="1"/>
</dbReference>
<reference evidence="2 3" key="1">
    <citation type="submission" date="2010-12" db="EMBL/GenBank/DDBJ databases">
        <title>Complete sequence of Bacillus cellulosilyticus DSM 2522.</title>
        <authorList>
            <consortium name="US DOE Joint Genome Institute"/>
            <person name="Lucas S."/>
            <person name="Copeland A."/>
            <person name="Lapidus A."/>
            <person name="Cheng J.-F."/>
            <person name="Bruce D."/>
            <person name="Goodwin L."/>
            <person name="Pitluck S."/>
            <person name="Chertkov O."/>
            <person name="Detter J.C."/>
            <person name="Han C."/>
            <person name="Tapia R."/>
            <person name="Land M."/>
            <person name="Hauser L."/>
            <person name="Jeffries C."/>
            <person name="Kyrpides N."/>
            <person name="Ivanova N."/>
            <person name="Mikhailova N."/>
            <person name="Brumm P."/>
            <person name="Mead D."/>
            <person name="Woyke T."/>
        </authorList>
    </citation>
    <scope>NUCLEOTIDE SEQUENCE [LARGE SCALE GENOMIC DNA]</scope>
    <source>
        <strain evidence="3">ATCC 21833 / DSM 2522 / FERM P-1141 / JCM 9156 / N-4</strain>
    </source>
</reference>
<dbReference type="EMBL" id="CP002394">
    <property type="protein sequence ID" value="ADU30251.1"/>
    <property type="molecule type" value="Genomic_DNA"/>
</dbReference>
<dbReference type="InterPro" id="IPR017516">
    <property type="entry name" value="AbrB_dup"/>
</dbReference>
<keyword evidence="1" id="KW-0472">Membrane</keyword>
<feature type="transmembrane region" description="Helical" evidence="1">
    <location>
        <begin position="186"/>
        <end position="204"/>
    </location>
</feature>
<dbReference type="GO" id="GO:0010468">
    <property type="term" value="P:regulation of gene expression"/>
    <property type="evidence" value="ECO:0007669"/>
    <property type="project" value="InterPro"/>
</dbReference>
<keyword evidence="1" id="KW-1133">Transmembrane helix</keyword>
<dbReference type="PANTHER" id="PTHR38457:SF1">
    <property type="entry name" value="REGULATOR ABRB-RELATED"/>
    <property type="match status" value="1"/>
</dbReference>
<feature type="transmembrane region" description="Helical" evidence="1">
    <location>
        <begin position="211"/>
        <end position="227"/>
    </location>
</feature>
<sequence length="359" mass="39118">MKNIHLKVILETFLVGLLGGLLFFVLDLPLPWVLGAMAFIMLWQGFSKRTILWPSPIKNSGLLILGTFFGLYFTNETFITVGPYILPYILLTIILIFISIFNSALLAKWIKVDRITSILGSIPGGLTEMVTASESLHARPSLVAIFQTVRLLTVLFVVPFVTIHLFTASDVESSFALENEGNEMISLSWGYLLYVIPIVAGITLRNVMPAGIIIFPLAITALLNISSLELLPLPSIILIIAQIFVGIGIGKNIHFKDLKIGGKYCFAYFGLALALIAISFGLGVILAALTSLSLSTAMLSIAPGGLIEMVLTAAAIGADPAIVSALQFIRILIIIIFVPPLIKWFFEMKKKKEKVKKAA</sequence>
<keyword evidence="3" id="KW-1185">Reference proteome</keyword>
<feature type="transmembrane region" description="Helical" evidence="1">
    <location>
        <begin position="265"/>
        <end position="289"/>
    </location>
</feature>
<dbReference type="eggNOG" id="COG3180">
    <property type="taxonomic scope" value="Bacteria"/>
</dbReference>
<feature type="transmembrane region" description="Helical" evidence="1">
    <location>
        <begin position="55"/>
        <end position="73"/>
    </location>
</feature>
<dbReference type="Pfam" id="PF05145">
    <property type="entry name" value="AbrB"/>
    <property type="match status" value="1"/>
</dbReference>
<keyword evidence="1" id="KW-0812">Transmembrane</keyword>
<gene>
    <name evidence="2" type="ordered locus">Bcell_1989</name>
</gene>
<feature type="transmembrane region" description="Helical" evidence="1">
    <location>
        <begin position="12"/>
        <end position="43"/>
    </location>
</feature>
<proteinExistence type="predicted"/>
<feature type="transmembrane region" description="Helical" evidence="1">
    <location>
        <begin position="85"/>
        <end position="107"/>
    </location>
</feature>
<evidence type="ECO:0000313" key="2">
    <source>
        <dbReference type="EMBL" id="ADU30251.1"/>
    </source>
</evidence>
<feature type="transmembrane region" description="Helical" evidence="1">
    <location>
        <begin position="328"/>
        <end position="346"/>
    </location>
</feature>
<accession>E6U0D5</accession>
<dbReference type="GO" id="GO:0016020">
    <property type="term" value="C:membrane"/>
    <property type="evidence" value="ECO:0007669"/>
    <property type="project" value="InterPro"/>
</dbReference>
<dbReference type="HOGENOM" id="CLU_050210_2_0_9"/>
<feature type="transmembrane region" description="Helical" evidence="1">
    <location>
        <begin position="233"/>
        <end position="253"/>
    </location>
</feature>
<dbReference type="Proteomes" id="UP000001401">
    <property type="component" value="Chromosome"/>
</dbReference>
<protein>
    <submittedName>
        <fullName evidence="2">Membrane protein AbrB duplication</fullName>
    </submittedName>
</protein>
<dbReference type="AlphaFoldDB" id="E6U0D5"/>
<dbReference type="RefSeq" id="WP_013488587.1">
    <property type="nucleotide sequence ID" value="NC_014829.1"/>
</dbReference>
<dbReference type="OrthoDB" id="5460360at2"/>
<organism evidence="2 3">
    <name type="scientific">Evansella cellulosilytica (strain ATCC 21833 / DSM 2522 / FERM P-1141 / JCM 9156 / N-4)</name>
    <name type="common">Bacillus cellulosilyticus</name>
    <dbReference type="NCBI Taxonomy" id="649639"/>
    <lineage>
        <taxon>Bacteria</taxon>
        <taxon>Bacillati</taxon>
        <taxon>Bacillota</taxon>
        <taxon>Bacilli</taxon>
        <taxon>Bacillales</taxon>
        <taxon>Bacillaceae</taxon>
        <taxon>Evansella</taxon>
    </lineage>
</organism>